<sequence>MTKCSALIFLLVLLICITGKPASVEARGPFECPHMVDCIKVCQGYPYCCVKGFCICKTCPPSLNDLSIIQPNSHLN</sequence>
<dbReference type="Proteomes" id="UP000265566">
    <property type="component" value="Chromosome 5"/>
</dbReference>
<reference evidence="4" key="3">
    <citation type="submission" date="2015-04" db="UniProtKB">
        <authorList>
            <consortium name="EnsemblPlants"/>
        </authorList>
    </citation>
    <scope>IDENTIFICATION</scope>
    <source>
        <strain evidence="4">cv. Jemalong A17</strain>
    </source>
</reference>
<evidence type="ECO:0000256" key="1">
    <source>
        <dbReference type="SAM" id="SignalP"/>
    </source>
</evidence>
<keyword evidence="1" id="KW-0732">Signal</keyword>
<dbReference type="EMBL" id="CM001221">
    <property type="protein sequence ID" value="AES95787.1"/>
    <property type="molecule type" value="Genomic_DNA"/>
</dbReference>
<dbReference type="Proteomes" id="UP000002051">
    <property type="component" value="Chromosome 5"/>
</dbReference>
<dbReference type="EnsemblPlants" id="AES95787">
    <property type="protein sequence ID" value="AES95787"/>
    <property type="gene ID" value="MTR_5g029510"/>
</dbReference>
<name>G7KCE2_MEDTR</name>
<dbReference type="EMBL" id="PSQE01000005">
    <property type="protein sequence ID" value="RHN54796.1"/>
    <property type="molecule type" value="Genomic_DNA"/>
</dbReference>
<accession>G7KCE2</accession>
<reference evidence="3" key="4">
    <citation type="journal article" date="2018" name="Nat. Plants">
        <title>Whole-genome landscape of Medicago truncatula symbiotic genes.</title>
        <authorList>
            <person name="Pecrix Y."/>
            <person name="Gamas P."/>
            <person name="Carrere S."/>
        </authorList>
    </citation>
    <scope>NUCLEOTIDE SEQUENCE</scope>
    <source>
        <tissue evidence="3">Leaves</tissue>
    </source>
</reference>
<proteinExistence type="predicted"/>
<evidence type="ECO:0000313" key="4">
    <source>
        <dbReference type="EnsemblPlants" id="AES95787"/>
    </source>
</evidence>
<reference evidence="2 5" key="1">
    <citation type="journal article" date="2011" name="Nature">
        <title>The Medicago genome provides insight into the evolution of rhizobial symbioses.</title>
        <authorList>
            <person name="Young N.D."/>
            <person name="Debelle F."/>
            <person name="Oldroyd G.E."/>
            <person name="Geurts R."/>
            <person name="Cannon S.B."/>
            <person name="Udvardi M.K."/>
            <person name="Benedito V.A."/>
            <person name="Mayer K.F."/>
            <person name="Gouzy J."/>
            <person name="Schoof H."/>
            <person name="Van de Peer Y."/>
            <person name="Proost S."/>
            <person name="Cook D.R."/>
            <person name="Meyers B.C."/>
            <person name="Spannagl M."/>
            <person name="Cheung F."/>
            <person name="De Mita S."/>
            <person name="Krishnakumar V."/>
            <person name="Gundlach H."/>
            <person name="Zhou S."/>
            <person name="Mudge J."/>
            <person name="Bharti A.K."/>
            <person name="Murray J.D."/>
            <person name="Naoumkina M.A."/>
            <person name="Rosen B."/>
            <person name="Silverstein K.A."/>
            <person name="Tang H."/>
            <person name="Rombauts S."/>
            <person name="Zhao P.X."/>
            <person name="Zhou P."/>
            <person name="Barbe V."/>
            <person name="Bardou P."/>
            <person name="Bechner M."/>
            <person name="Bellec A."/>
            <person name="Berger A."/>
            <person name="Berges H."/>
            <person name="Bidwell S."/>
            <person name="Bisseling T."/>
            <person name="Choisne N."/>
            <person name="Couloux A."/>
            <person name="Denny R."/>
            <person name="Deshpande S."/>
            <person name="Dai X."/>
            <person name="Doyle J.J."/>
            <person name="Dudez A.M."/>
            <person name="Farmer A.D."/>
            <person name="Fouteau S."/>
            <person name="Franken C."/>
            <person name="Gibelin C."/>
            <person name="Gish J."/>
            <person name="Goldstein S."/>
            <person name="Gonzalez A.J."/>
            <person name="Green P.J."/>
            <person name="Hallab A."/>
            <person name="Hartog M."/>
            <person name="Hua A."/>
            <person name="Humphray S.J."/>
            <person name="Jeong D.H."/>
            <person name="Jing Y."/>
            <person name="Jocker A."/>
            <person name="Kenton S.M."/>
            <person name="Kim D.J."/>
            <person name="Klee K."/>
            <person name="Lai H."/>
            <person name="Lang C."/>
            <person name="Lin S."/>
            <person name="Macmil S.L."/>
            <person name="Magdelenat G."/>
            <person name="Matthews L."/>
            <person name="McCorrison J."/>
            <person name="Monaghan E.L."/>
            <person name="Mun J.H."/>
            <person name="Najar F.Z."/>
            <person name="Nicholson C."/>
            <person name="Noirot C."/>
            <person name="O'Bleness M."/>
            <person name="Paule C.R."/>
            <person name="Poulain J."/>
            <person name="Prion F."/>
            <person name="Qin B."/>
            <person name="Qu C."/>
            <person name="Retzel E.F."/>
            <person name="Riddle C."/>
            <person name="Sallet E."/>
            <person name="Samain S."/>
            <person name="Samson N."/>
            <person name="Sanders I."/>
            <person name="Saurat O."/>
            <person name="Scarpelli C."/>
            <person name="Schiex T."/>
            <person name="Segurens B."/>
            <person name="Severin A.J."/>
            <person name="Sherrier D.J."/>
            <person name="Shi R."/>
            <person name="Sims S."/>
            <person name="Singer S.R."/>
            <person name="Sinharoy S."/>
            <person name="Sterck L."/>
            <person name="Viollet A."/>
            <person name="Wang B.B."/>
            <person name="Wang K."/>
            <person name="Wang M."/>
            <person name="Wang X."/>
            <person name="Warfsmann J."/>
            <person name="Weissenbach J."/>
            <person name="White D.D."/>
            <person name="White J.D."/>
            <person name="Wiley G.B."/>
            <person name="Wincker P."/>
            <person name="Xing Y."/>
            <person name="Yang L."/>
            <person name="Yao Z."/>
            <person name="Ying F."/>
            <person name="Zhai J."/>
            <person name="Zhou L."/>
            <person name="Zuber A."/>
            <person name="Denarie J."/>
            <person name="Dixon R.A."/>
            <person name="May G.D."/>
            <person name="Schwartz D.C."/>
            <person name="Rogers J."/>
            <person name="Quetier F."/>
            <person name="Town C.D."/>
            <person name="Roe B.A."/>
        </authorList>
    </citation>
    <scope>NUCLEOTIDE SEQUENCE [LARGE SCALE GENOMIC DNA]</scope>
    <source>
        <strain evidence="2">A17</strain>
        <strain evidence="4 5">cv. Jemalong A17</strain>
    </source>
</reference>
<feature type="chain" id="PRO_5014573513" description="Nodule Cysteine-Rich (NCR) secreted peptide" evidence="1">
    <location>
        <begin position="27"/>
        <end position="76"/>
    </location>
</feature>
<evidence type="ECO:0008006" key="6">
    <source>
        <dbReference type="Google" id="ProtNLM"/>
    </source>
</evidence>
<keyword evidence="5" id="KW-1185">Reference proteome</keyword>
<dbReference type="Gramene" id="rna29883">
    <property type="protein sequence ID" value="RHN54796.1"/>
    <property type="gene ID" value="gene29883"/>
</dbReference>
<gene>
    <name evidence="2" type="ordered locus">MTR_5g029510</name>
    <name evidence="3" type="ORF">MtrunA17_Chr5g0410761</name>
</gene>
<evidence type="ECO:0000313" key="3">
    <source>
        <dbReference type="EMBL" id="RHN54796.1"/>
    </source>
</evidence>
<dbReference type="eggNOG" id="ENOG502SE59">
    <property type="taxonomic scope" value="Eukaryota"/>
</dbReference>
<organism evidence="2 5">
    <name type="scientific">Medicago truncatula</name>
    <name type="common">Barrel medic</name>
    <name type="synonym">Medicago tribuloides</name>
    <dbReference type="NCBI Taxonomy" id="3880"/>
    <lineage>
        <taxon>Eukaryota</taxon>
        <taxon>Viridiplantae</taxon>
        <taxon>Streptophyta</taxon>
        <taxon>Embryophyta</taxon>
        <taxon>Tracheophyta</taxon>
        <taxon>Spermatophyta</taxon>
        <taxon>Magnoliopsida</taxon>
        <taxon>eudicotyledons</taxon>
        <taxon>Gunneridae</taxon>
        <taxon>Pentapetalae</taxon>
        <taxon>rosids</taxon>
        <taxon>fabids</taxon>
        <taxon>Fabales</taxon>
        <taxon>Fabaceae</taxon>
        <taxon>Papilionoideae</taxon>
        <taxon>50 kb inversion clade</taxon>
        <taxon>NPAAA clade</taxon>
        <taxon>Hologalegina</taxon>
        <taxon>IRL clade</taxon>
        <taxon>Trifolieae</taxon>
        <taxon>Medicago</taxon>
    </lineage>
</organism>
<reference evidence="2 5" key="2">
    <citation type="journal article" date="2014" name="BMC Genomics">
        <title>An improved genome release (version Mt4.0) for the model legume Medicago truncatula.</title>
        <authorList>
            <person name="Tang H."/>
            <person name="Krishnakumar V."/>
            <person name="Bidwell S."/>
            <person name="Rosen B."/>
            <person name="Chan A."/>
            <person name="Zhou S."/>
            <person name="Gentzbittel L."/>
            <person name="Childs K.L."/>
            <person name="Yandell M."/>
            <person name="Gundlach H."/>
            <person name="Mayer K.F."/>
            <person name="Schwartz D.C."/>
            <person name="Town C.D."/>
        </authorList>
    </citation>
    <scope>GENOME REANNOTATION</scope>
    <source>
        <strain evidence="4 5">cv. Jemalong A17</strain>
    </source>
</reference>
<feature type="signal peptide" evidence="1">
    <location>
        <begin position="1"/>
        <end position="26"/>
    </location>
</feature>
<dbReference type="OMA" id="ICITGKP"/>
<dbReference type="AlphaFoldDB" id="G7KCE2"/>
<evidence type="ECO:0000313" key="2">
    <source>
        <dbReference type="EMBL" id="AES95787.1"/>
    </source>
</evidence>
<protein>
    <recommendedName>
        <fullName evidence="6">Nodule Cysteine-Rich (NCR) secreted peptide</fullName>
    </recommendedName>
</protein>
<evidence type="ECO:0000313" key="5">
    <source>
        <dbReference type="Proteomes" id="UP000002051"/>
    </source>
</evidence>
<dbReference type="HOGENOM" id="CLU_2658230_0_0_1"/>
<dbReference type="PaxDb" id="3880-AES95787"/>